<keyword evidence="3" id="KW-1185">Reference proteome</keyword>
<name>A0ABS3FNW1_9CYAN</name>
<accession>A0ABS3FNW1</accession>
<reference evidence="2 3" key="1">
    <citation type="submission" date="2021-03" db="EMBL/GenBank/DDBJ databases">
        <title>Metabolic Capacity of the Antarctic Cyanobacterium Phormidium pseudopriestleyi that Sustains Oxygenic Photosynthesis in the Presence of Hydrogen Sulfide.</title>
        <authorList>
            <person name="Lumian J.E."/>
            <person name="Jungblut A.D."/>
            <person name="Dillon M.L."/>
            <person name="Hawes I."/>
            <person name="Doran P.T."/>
            <person name="Mackey T.J."/>
            <person name="Dick G.J."/>
            <person name="Grettenberger C.L."/>
            <person name="Sumner D.Y."/>
        </authorList>
    </citation>
    <scope>NUCLEOTIDE SEQUENCE [LARGE SCALE GENOMIC DNA]</scope>
    <source>
        <strain evidence="2 3">FRX01</strain>
    </source>
</reference>
<evidence type="ECO:0000313" key="3">
    <source>
        <dbReference type="Proteomes" id="UP000664844"/>
    </source>
</evidence>
<comment type="caution">
    <text evidence="2">The sequence shown here is derived from an EMBL/GenBank/DDBJ whole genome shotgun (WGS) entry which is preliminary data.</text>
</comment>
<dbReference type="EMBL" id="JAFLQW010000190">
    <property type="protein sequence ID" value="MBO0348813.1"/>
    <property type="molecule type" value="Genomic_DNA"/>
</dbReference>
<sequence length="110" mass="12320">MGIDLLPAVAIAPFGSGEFGKLYCTPDGSRTHKVTRVSLKNRLDIDFERAIAPENLQNRDFDNQTMSDRRSDGHHEDHSGTHRTLKSQQCDRTQPLAAKQKQIPPIAQQP</sequence>
<feature type="compositionally biased region" description="Low complexity" evidence="1">
    <location>
        <begin position="97"/>
        <end position="110"/>
    </location>
</feature>
<dbReference type="Proteomes" id="UP000664844">
    <property type="component" value="Unassembled WGS sequence"/>
</dbReference>
<feature type="region of interest" description="Disordered" evidence="1">
    <location>
        <begin position="53"/>
        <end position="110"/>
    </location>
</feature>
<protein>
    <submittedName>
        <fullName evidence="2">Uncharacterized protein</fullName>
    </submittedName>
</protein>
<gene>
    <name evidence="2" type="ORF">J0895_06810</name>
</gene>
<organism evidence="2 3">
    <name type="scientific">Phormidium pseudopriestleyi FRX01</name>
    <dbReference type="NCBI Taxonomy" id="1759528"/>
    <lineage>
        <taxon>Bacteria</taxon>
        <taxon>Bacillati</taxon>
        <taxon>Cyanobacteriota</taxon>
        <taxon>Cyanophyceae</taxon>
        <taxon>Oscillatoriophycideae</taxon>
        <taxon>Oscillatoriales</taxon>
        <taxon>Oscillatoriaceae</taxon>
        <taxon>Phormidium</taxon>
    </lineage>
</organism>
<evidence type="ECO:0000313" key="2">
    <source>
        <dbReference type="EMBL" id="MBO0348813.1"/>
    </source>
</evidence>
<feature type="compositionally biased region" description="Basic and acidic residues" evidence="1">
    <location>
        <begin position="53"/>
        <end position="80"/>
    </location>
</feature>
<proteinExistence type="predicted"/>
<evidence type="ECO:0000256" key="1">
    <source>
        <dbReference type="SAM" id="MobiDB-lite"/>
    </source>
</evidence>